<dbReference type="GO" id="GO:0003723">
    <property type="term" value="F:RNA binding"/>
    <property type="evidence" value="ECO:0007669"/>
    <property type="project" value="UniProtKB-UniRule"/>
</dbReference>
<dbReference type="PANTHER" id="PTHR22807:SF16">
    <property type="entry name" value="SAM-DEPENDENT MTASE RSMB_NOP-TYPE DOMAIN-CONTAINING PROTEIN"/>
    <property type="match status" value="1"/>
</dbReference>
<name>A0A2G5CGD9_AQUCA</name>
<evidence type="ECO:0000259" key="6">
    <source>
        <dbReference type="PROSITE" id="PS51686"/>
    </source>
</evidence>
<evidence type="ECO:0000256" key="5">
    <source>
        <dbReference type="PROSITE-ProRule" id="PRU01023"/>
    </source>
</evidence>
<dbReference type="FunCoup" id="A0A2G5CGD9">
    <property type="interactions" value="572"/>
</dbReference>
<dbReference type="InterPro" id="IPR023269">
    <property type="entry name" value="RCMT_subfamily_9"/>
</dbReference>
<gene>
    <name evidence="7" type="ORF">AQUCO_05800153v1</name>
</gene>
<comment type="similarity">
    <text evidence="5">Belongs to the class I-like SAM-binding methyltransferase superfamily. RsmB/NOP family.</text>
</comment>
<dbReference type="PRINTS" id="PR02008">
    <property type="entry name" value="RCMTFAMILY"/>
</dbReference>
<dbReference type="InterPro" id="IPR049560">
    <property type="entry name" value="MeTrfase_RsmB-F_NOP2_cat"/>
</dbReference>
<feature type="active site" description="Nucleophile" evidence="5">
    <location>
        <position position="330"/>
    </location>
</feature>
<dbReference type="InterPro" id="IPR001678">
    <property type="entry name" value="MeTrfase_RsmB-F_NOP2_dom"/>
</dbReference>
<proteinExistence type="inferred from homology"/>
<dbReference type="EMBL" id="KZ305075">
    <property type="protein sequence ID" value="PIA29877.1"/>
    <property type="molecule type" value="Genomic_DNA"/>
</dbReference>
<dbReference type="SUPFAM" id="SSF53335">
    <property type="entry name" value="S-adenosyl-L-methionine-dependent methyltransferases"/>
    <property type="match status" value="1"/>
</dbReference>
<evidence type="ECO:0000256" key="2">
    <source>
        <dbReference type="ARBA" id="ARBA00022679"/>
    </source>
</evidence>
<accession>A0A2G5CGD9</accession>
<dbReference type="Proteomes" id="UP000230069">
    <property type="component" value="Unassembled WGS sequence"/>
</dbReference>
<protein>
    <recommendedName>
        <fullName evidence="6">SAM-dependent MTase RsmB/NOP-type domain-containing protein</fullName>
    </recommendedName>
</protein>
<sequence>METAAAASLPLPEAFIEFLNQNGLDPSIYNSTIAQSTPRYIRLKPGYSDSETFVSEIEIELNCKLDKVEWLPGFYSIPPHIQIASTESYKQGKMYGMDAASGAAVFALNVSSGDHVLDLCAAPGAKLCMLLDLLGSSGSLTGVDIAKHRLAACRTMLQKYALGDRCRLFVANGTSFSLLPLQNCTDAFLIEETKETFKEWTPKRPWKERKASKARDGITSKLVAGTQEPELIFYGRHSGVVGLTKSELFRISCSSDSLDTGYDKVLVDAECTHDGSIKHIQKFEDWGWDTLERRILDAQRTDILTNLQLQLLRNGFRLLKIGGSLVYSTCSLTVAQNEDVVEQFLSENPHAGLQEIDAAKNWPCQSGRIPKTLRFDPLTSQTSGLFIAKFTKYAA</sequence>
<dbReference type="OrthoDB" id="427002at2759"/>
<keyword evidence="1 5" id="KW-0489">Methyltransferase</keyword>
<dbReference type="GO" id="GO:0008173">
    <property type="term" value="F:RNA methyltransferase activity"/>
    <property type="evidence" value="ECO:0007669"/>
    <property type="project" value="InterPro"/>
</dbReference>
<keyword evidence="2 5" id="KW-0808">Transferase</keyword>
<dbReference type="InterPro" id="IPR023267">
    <property type="entry name" value="RCMT"/>
</dbReference>
<feature type="binding site" evidence="5">
    <location>
        <position position="144"/>
    </location>
    <ligand>
        <name>S-adenosyl-L-methionine</name>
        <dbReference type="ChEBI" id="CHEBI:59789"/>
    </ligand>
</feature>
<dbReference type="CDD" id="cd02440">
    <property type="entry name" value="AdoMet_MTases"/>
    <property type="match status" value="1"/>
</dbReference>
<evidence type="ECO:0000313" key="8">
    <source>
        <dbReference type="Proteomes" id="UP000230069"/>
    </source>
</evidence>
<feature type="domain" description="SAM-dependent MTase RsmB/NOP-type" evidence="6">
    <location>
        <begin position="29"/>
        <end position="393"/>
    </location>
</feature>
<dbReference type="Pfam" id="PF01189">
    <property type="entry name" value="Methyltr_RsmB-F"/>
    <property type="match status" value="2"/>
</dbReference>
<dbReference type="Gene3D" id="3.40.50.150">
    <property type="entry name" value="Vaccinia Virus protein VP39"/>
    <property type="match status" value="1"/>
</dbReference>
<dbReference type="AlphaFoldDB" id="A0A2G5CGD9"/>
<dbReference type="EMBL" id="KZ305075">
    <property type="protein sequence ID" value="PIA29876.1"/>
    <property type="molecule type" value="Genomic_DNA"/>
</dbReference>
<evidence type="ECO:0000256" key="1">
    <source>
        <dbReference type="ARBA" id="ARBA00022603"/>
    </source>
</evidence>
<dbReference type="STRING" id="218851.A0A2G5CGD9"/>
<dbReference type="GO" id="GO:0001510">
    <property type="term" value="P:RNA methylation"/>
    <property type="evidence" value="ECO:0007669"/>
    <property type="project" value="InterPro"/>
</dbReference>
<keyword evidence="3 5" id="KW-0949">S-adenosyl-L-methionine</keyword>
<comment type="caution">
    <text evidence="5">Lacks conserved residue(s) required for the propagation of feature annotation.</text>
</comment>
<reference evidence="7 8" key="1">
    <citation type="submission" date="2017-09" db="EMBL/GenBank/DDBJ databases">
        <title>WGS assembly of Aquilegia coerulea Goldsmith.</title>
        <authorList>
            <person name="Hodges S."/>
            <person name="Kramer E."/>
            <person name="Nordborg M."/>
            <person name="Tomkins J."/>
            <person name="Borevitz J."/>
            <person name="Derieg N."/>
            <person name="Yan J."/>
            <person name="Mihaltcheva S."/>
            <person name="Hayes R.D."/>
            <person name="Rokhsar D."/>
        </authorList>
    </citation>
    <scope>NUCLEOTIDE SEQUENCE [LARGE SCALE GENOMIC DNA]</scope>
    <source>
        <strain evidence="8">cv. Goldsmith</strain>
    </source>
</reference>
<feature type="binding site" evidence="5">
    <location>
        <position position="268"/>
    </location>
    <ligand>
        <name>S-adenosyl-L-methionine</name>
        <dbReference type="ChEBI" id="CHEBI:59789"/>
    </ligand>
</feature>
<dbReference type="PRINTS" id="PR02010">
    <property type="entry name" value="RCMT9"/>
</dbReference>
<dbReference type="InterPro" id="IPR029063">
    <property type="entry name" value="SAM-dependent_MTases_sf"/>
</dbReference>
<organism evidence="7 8">
    <name type="scientific">Aquilegia coerulea</name>
    <name type="common">Rocky mountain columbine</name>
    <dbReference type="NCBI Taxonomy" id="218851"/>
    <lineage>
        <taxon>Eukaryota</taxon>
        <taxon>Viridiplantae</taxon>
        <taxon>Streptophyta</taxon>
        <taxon>Embryophyta</taxon>
        <taxon>Tracheophyta</taxon>
        <taxon>Spermatophyta</taxon>
        <taxon>Magnoliopsida</taxon>
        <taxon>Ranunculales</taxon>
        <taxon>Ranunculaceae</taxon>
        <taxon>Thalictroideae</taxon>
        <taxon>Aquilegia</taxon>
    </lineage>
</organism>
<dbReference type="PANTHER" id="PTHR22807">
    <property type="entry name" value="NOP2 YEAST -RELATED NOL1/NOP2/FMU SUN DOMAIN-CONTAINING"/>
    <property type="match status" value="1"/>
</dbReference>
<evidence type="ECO:0000313" key="7">
    <source>
        <dbReference type="EMBL" id="PIA29877.1"/>
    </source>
</evidence>
<keyword evidence="8" id="KW-1185">Reference proteome</keyword>
<evidence type="ECO:0000256" key="3">
    <source>
        <dbReference type="ARBA" id="ARBA00022691"/>
    </source>
</evidence>
<dbReference type="PROSITE" id="PS51686">
    <property type="entry name" value="SAM_MT_RSMB_NOP"/>
    <property type="match status" value="1"/>
</dbReference>
<evidence type="ECO:0000256" key="4">
    <source>
        <dbReference type="ARBA" id="ARBA00022884"/>
    </source>
</evidence>
<keyword evidence="4 5" id="KW-0694">RNA-binding</keyword>